<gene>
    <name evidence="1" type="ORF">KI387_042444</name>
</gene>
<protein>
    <submittedName>
        <fullName evidence="1">Uncharacterized protein</fullName>
    </submittedName>
</protein>
<dbReference type="AlphaFoldDB" id="A0AA38C1Q2"/>
<name>A0AA38C1Q2_TAXCH</name>
<dbReference type="Proteomes" id="UP000824469">
    <property type="component" value="Unassembled WGS sequence"/>
</dbReference>
<dbReference type="EMBL" id="JAHRHJ020003160">
    <property type="protein sequence ID" value="KAH9292370.1"/>
    <property type="molecule type" value="Genomic_DNA"/>
</dbReference>
<organism evidence="1 2">
    <name type="scientific">Taxus chinensis</name>
    <name type="common">Chinese yew</name>
    <name type="synonym">Taxus wallichiana var. chinensis</name>
    <dbReference type="NCBI Taxonomy" id="29808"/>
    <lineage>
        <taxon>Eukaryota</taxon>
        <taxon>Viridiplantae</taxon>
        <taxon>Streptophyta</taxon>
        <taxon>Embryophyta</taxon>
        <taxon>Tracheophyta</taxon>
        <taxon>Spermatophyta</taxon>
        <taxon>Pinopsida</taxon>
        <taxon>Pinidae</taxon>
        <taxon>Conifers II</taxon>
        <taxon>Cupressales</taxon>
        <taxon>Taxaceae</taxon>
        <taxon>Taxus</taxon>
    </lineage>
</organism>
<proteinExistence type="predicted"/>
<sequence>CSIGKPSSETDVTISSHAPLHLDFSDDDIPHTQVATLECSVASSWTSSSSLQQSSPPTSCCDVYTFLSYISLIEKPHWDEYLPDLSCLFADSTCVALQEYALIKPSHILEDPFISLVGSAHLGTFVTSTILEMFHDPVVLMDPFVRVIGPPPSSLSDMYTAVALPLSFVHMVVRLMPPFSYRLDAEIRVLHASSSFVEWADFQCSFSILPKGRNVVR</sequence>
<evidence type="ECO:0000313" key="2">
    <source>
        <dbReference type="Proteomes" id="UP000824469"/>
    </source>
</evidence>
<evidence type="ECO:0000313" key="1">
    <source>
        <dbReference type="EMBL" id="KAH9292370.1"/>
    </source>
</evidence>
<feature type="non-terminal residue" evidence="1">
    <location>
        <position position="1"/>
    </location>
</feature>
<accession>A0AA38C1Q2</accession>
<comment type="caution">
    <text evidence="1">The sequence shown here is derived from an EMBL/GenBank/DDBJ whole genome shotgun (WGS) entry which is preliminary data.</text>
</comment>
<keyword evidence="2" id="KW-1185">Reference proteome</keyword>
<reference evidence="1 2" key="1">
    <citation type="journal article" date="2021" name="Nat. Plants">
        <title>The Taxus genome provides insights into paclitaxel biosynthesis.</title>
        <authorList>
            <person name="Xiong X."/>
            <person name="Gou J."/>
            <person name="Liao Q."/>
            <person name="Li Y."/>
            <person name="Zhou Q."/>
            <person name="Bi G."/>
            <person name="Li C."/>
            <person name="Du R."/>
            <person name="Wang X."/>
            <person name="Sun T."/>
            <person name="Guo L."/>
            <person name="Liang H."/>
            <person name="Lu P."/>
            <person name="Wu Y."/>
            <person name="Zhang Z."/>
            <person name="Ro D.K."/>
            <person name="Shang Y."/>
            <person name="Huang S."/>
            <person name="Yan J."/>
        </authorList>
    </citation>
    <scope>NUCLEOTIDE SEQUENCE [LARGE SCALE GENOMIC DNA]</scope>
    <source>
        <strain evidence="1">Ta-2019</strain>
    </source>
</reference>
<feature type="non-terminal residue" evidence="1">
    <location>
        <position position="217"/>
    </location>
</feature>